<dbReference type="InterPro" id="IPR008183">
    <property type="entry name" value="Aldose_1/G6P_1-epimerase"/>
</dbReference>
<dbReference type="InterPro" id="IPR014718">
    <property type="entry name" value="GH-type_carb-bd"/>
</dbReference>
<proteinExistence type="predicted"/>
<dbReference type="AlphaFoldDB" id="A0A845DS04"/>
<gene>
    <name evidence="1" type="ORF">GLW04_09785</name>
</gene>
<accession>A0A845DS04</accession>
<dbReference type="EMBL" id="WMET01000002">
    <property type="protein sequence ID" value="MYL20176.1"/>
    <property type="molecule type" value="Genomic_DNA"/>
</dbReference>
<organism evidence="1 2">
    <name type="scientific">Halobacillus litoralis</name>
    <dbReference type="NCBI Taxonomy" id="45668"/>
    <lineage>
        <taxon>Bacteria</taxon>
        <taxon>Bacillati</taxon>
        <taxon>Bacillota</taxon>
        <taxon>Bacilli</taxon>
        <taxon>Bacillales</taxon>
        <taxon>Bacillaceae</taxon>
        <taxon>Halobacillus</taxon>
    </lineage>
</organism>
<dbReference type="Proteomes" id="UP000460949">
    <property type="component" value="Unassembled WGS sequence"/>
</dbReference>
<protein>
    <submittedName>
        <fullName evidence="1">DUF5107 domain-containing protein</fullName>
    </submittedName>
</protein>
<dbReference type="RefSeq" id="WP_160836645.1">
    <property type="nucleotide sequence ID" value="NZ_WMET01000002.1"/>
</dbReference>
<dbReference type="SUPFAM" id="SSF74650">
    <property type="entry name" value="Galactose mutarotase-like"/>
    <property type="match status" value="1"/>
</dbReference>
<comment type="caution">
    <text evidence="1">The sequence shown here is derived from an EMBL/GenBank/DDBJ whole genome shotgun (WGS) entry which is preliminary data.</text>
</comment>
<evidence type="ECO:0000313" key="2">
    <source>
        <dbReference type="Proteomes" id="UP000460949"/>
    </source>
</evidence>
<dbReference type="GO" id="GO:0030246">
    <property type="term" value="F:carbohydrate binding"/>
    <property type="evidence" value="ECO:0007669"/>
    <property type="project" value="InterPro"/>
</dbReference>
<name>A0A845DS04_9BACI</name>
<dbReference type="Gene3D" id="2.70.98.10">
    <property type="match status" value="1"/>
</dbReference>
<evidence type="ECO:0000313" key="1">
    <source>
        <dbReference type="EMBL" id="MYL20176.1"/>
    </source>
</evidence>
<sequence>MIDVSTCQKTTFKGLKAVVLENEYVRSVILPDYGGKMVSFYDKSIQYEWLYQAREKSLRVPPYGADFSKYDSSGFDEMFPGIDQGPHPVNWDEIPDHGEVWTMPWTWKATCDGMELTVESDRFPYRLMKRIKLGKNDVEITYKAVNKGSVPFPFIWTPHALLNYNDQTEIQVPEAMKEVMSVEASSTHLGGWGTVHTYPVTSSVSTGESLNLAELEPSEEGTAEKFYFTQPLSEGWCALVQPDLDRKLTYHFPKEKVPYLGIWKTRGGYRGEHNIALEPCTGVYDDVYVADKIGRASYIPANGAYTWKFKMETGSSL</sequence>
<dbReference type="GO" id="GO:0016853">
    <property type="term" value="F:isomerase activity"/>
    <property type="evidence" value="ECO:0007669"/>
    <property type="project" value="InterPro"/>
</dbReference>
<dbReference type="Pfam" id="PF01263">
    <property type="entry name" value="Aldose_epim"/>
    <property type="match status" value="1"/>
</dbReference>
<dbReference type="GO" id="GO:0005975">
    <property type="term" value="P:carbohydrate metabolic process"/>
    <property type="evidence" value="ECO:0007669"/>
    <property type="project" value="InterPro"/>
</dbReference>
<reference evidence="1 2" key="1">
    <citation type="submission" date="2019-11" db="EMBL/GenBank/DDBJ databases">
        <title>Genome sequences of 17 halophilic strains isolated from different environments.</title>
        <authorList>
            <person name="Furrow R.E."/>
        </authorList>
    </citation>
    <scope>NUCLEOTIDE SEQUENCE [LARGE SCALE GENOMIC DNA]</scope>
    <source>
        <strain evidence="1 2">22511_23_Filter</strain>
    </source>
</reference>
<dbReference type="InterPro" id="IPR011013">
    <property type="entry name" value="Gal_mutarotase_sf_dom"/>
</dbReference>